<dbReference type="InterPro" id="IPR053864">
    <property type="entry name" value="DUF6933"/>
</dbReference>
<reference evidence="3 4" key="1">
    <citation type="submission" date="2016-10" db="EMBL/GenBank/DDBJ databases">
        <authorList>
            <person name="de Groot N.N."/>
        </authorList>
    </citation>
    <scope>NUCLEOTIDE SEQUENCE [LARGE SCALE GENOMIC DNA]</scope>
    <source>
        <strain evidence="3 4">CGMCC 1.6134</strain>
    </source>
</reference>
<protein>
    <submittedName>
        <fullName evidence="3">PRiA4b ORF-3-like protein</fullName>
    </submittedName>
</protein>
<proteinExistence type="predicted"/>
<evidence type="ECO:0000259" key="2">
    <source>
        <dbReference type="Pfam" id="PF22016"/>
    </source>
</evidence>
<dbReference type="SUPFAM" id="SSF159941">
    <property type="entry name" value="MM3350-like"/>
    <property type="match status" value="1"/>
</dbReference>
<evidence type="ECO:0000313" key="3">
    <source>
        <dbReference type="EMBL" id="SFM10947.1"/>
    </source>
</evidence>
<sequence>MLIQCTKALREEMEIKDKDLTAADRPRDRSDLLTGWHANVIMIEDRPAVLLMNDESRYPIVIGEVEEEDFSEMPDLMAEAIREVLRMEGVREDVLERYMSEGGGLVISKASDQRWIGKMNRAAVDVEFEGSFIEEDRKIQCPLSMKAPRMIQSEGEQDVFFPAERMVECLGRVYDTAEVLDVELYQLHIELPLEKHNVWRRVYVPATFTFEHLHQVIQVVFEWKDSHLHQFFVRRDGQKPMTIVMDGALDMLDVMDTGKSEVRLEHITPLKDILPDYTDITYQYDFGDDWQHTITFEKTLSSAARRAVYVEGQGDSPPEDIEAERGLESYVMAMIKEQEPDAPRAFINERLRKIPTSYTLALL</sequence>
<dbReference type="AlphaFoldDB" id="A0A1I4N6J2"/>
<dbReference type="Gene3D" id="3.10.290.30">
    <property type="entry name" value="MM3350-like"/>
    <property type="match status" value="1"/>
</dbReference>
<evidence type="ECO:0000259" key="1">
    <source>
        <dbReference type="Pfam" id="PF07929"/>
    </source>
</evidence>
<dbReference type="InterPro" id="IPR024047">
    <property type="entry name" value="MM3350-like_sf"/>
</dbReference>
<dbReference type="Pfam" id="PF07929">
    <property type="entry name" value="PRiA4_ORF3"/>
    <property type="match status" value="1"/>
</dbReference>
<organism evidence="3 4">
    <name type="scientific">Salibacterium qingdaonense</name>
    <dbReference type="NCBI Taxonomy" id="266892"/>
    <lineage>
        <taxon>Bacteria</taxon>
        <taxon>Bacillati</taxon>
        <taxon>Bacillota</taxon>
        <taxon>Bacilli</taxon>
        <taxon>Bacillales</taxon>
        <taxon>Bacillaceae</taxon>
    </lineage>
</organism>
<dbReference type="PANTHER" id="PTHR41878">
    <property type="entry name" value="LEXA REPRESSOR-RELATED"/>
    <property type="match status" value="1"/>
</dbReference>
<name>A0A1I4N6J2_9BACI</name>
<gene>
    <name evidence="3" type="ORF">SAMN04488054_11554</name>
</gene>
<accession>A0A1I4N6J2</accession>
<keyword evidence="4" id="KW-1185">Reference proteome</keyword>
<dbReference type="RefSeq" id="WP_090927272.1">
    <property type="nucleotide sequence ID" value="NZ_FOTY01000015.1"/>
</dbReference>
<dbReference type="Pfam" id="PF22016">
    <property type="entry name" value="DUF6933"/>
    <property type="match status" value="1"/>
</dbReference>
<dbReference type="EMBL" id="FOTY01000015">
    <property type="protein sequence ID" value="SFM10947.1"/>
    <property type="molecule type" value="Genomic_DNA"/>
</dbReference>
<dbReference type="STRING" id="266892.SAMN04488054_11554"/>
<dbReference type="Proteomes" id="UP000199668">
    <property type="component" value="Unassembled WGS sequence"/>
</dbReference>
<evidence type="ECO:0000313" key="4">
    <source>
        <dbReference type="Proteomes" id="UP000199668"/>
    </source>
</evidence>
<dbReference type="PANTHER" id="PTHR41878:SF1">
    <property type="entry name" value="TNPR PROTEIN"/>
    <property type="match status" value="1"/>
</dbReference>
<feature type="domain" description="DUF6933" evidence="2">
    <location>
        <begin position="2"/>
        <end position="164"/>
    </location>
</feature>
<feature type="domain" description="Plasmid pRiA4b Orf3-like" evidence="1">
    <location>
        <begin position="184"/>
        <end position="341"/>
    </location>
</feature>
<dbReference type="OrthoDB" id="9801392at2"/>
<dbReference type="InterPro" id="IPR012912">
    <property type="entry name" value="Plasmid_pRiA4b_Orf3-like"/>
</dbReference>